<feature type="transmembrane region" description="Helical" evidence="2">
    <location>
        <begin position="285"/>
        <end position="309"/>
    </location>
</feature>
<sequence>MPSNYPYLHQRGSETLMSLMSLVHLDPSPIDTPEDESSEDSPEASASGVISPSRRSPVSIGLSGTGRGPIFYFTRIQRYSSYTFTFFAGLHFANTAVIPLIYRSVPYSEPFLLMTRELYQTRYTEPLLVGLPVVAHILSGIAVRLLRRRENKRRYQGDADTGFWSLKKSDDPYPASRKPTSRIWPVFSNISASGYVLAIFLTSHVAMNRLLPLAVDGDSSNIGLAYVAHGFSRHAPSAYVAYAFLLTAGAGHMVWGMARWLDWAPPADWRKTTTDKATRRRRSRAWWAVNGTALTIAAVWAAGGLGVVARAGPAQGWLASVYDGIYEFAGR</sequence>
<dbReference type="InterPro" id="IPR012472">
    <property type="entry name" value="MCP1_TM"/>
</dbReference>
<feature type="transmembrane region" description="Helical" evidence="2">
    <location>
        <begin position="186"/>
        <end position="207"/>
    </location>
</feature>
<keyword evidence="2" id="KW-0812">Transmembrane</keyword>
<dbReference type="InterPro" id="IPR039960">
    <property type="entry name" value="MCP1"/>
</dbReference>
<evidence type="ECO:0000256" key="2">
    <source>
        <dbReference type="SAM" id="Phobius"/>
    </source>
</evidence>
<dbReference type="PANTHER" id="PTHR38409">
    <property type="entry name" value="MDM10-COMPLEMENTING PROTEIN 1"/>
    <property type="match status" value="1"/>
</dbReference>
<dbReference type="STRING" id="77044.A0A1W2TIL4"/>
<protein>
    <recommendedName>
        <fullName evidence="3">Mitochondrial adapter protein MCP1 transmembrane domain-containing protein</fullName>
    </recommendedName>
</protein>
<feature type="transmembrane region" description="Helical" evidence="2">
    <location>
        <begin position="127"/>
        <end position="146"/>
    </location>
</feature>
<dbReference type="GO" id="GO:0007005">
    <property type="term" value="P:mitochondrion organization"/>
    <property type="evidence" value="ECO:0007669"/>
    <property type="project" value="TreeGrafter"/>
</dbReference>
<evidence type="ECO:0000256" key="1">
    <source>
        <dbReference type="SAM" id="MobiDB-lite"/>
    </source>
</evidence>
<feature type="region of interest" description="Disordered" evidence="1">
    <location>
        <begin position="28"/>
        <end position="61"/>
    </location>
</feature>
<keyword evidence="2" id="KW-0472">Membrane</keyword>
<dbReference type="AlphaFoldDB" id="A0A1W2TIL4"/>
<evidence type="ECO:0000313" key="4">
    <source>
        <dbReference type="EMBL" id="GAP88025.1"/>
    </source>
</evidence>
<feature type="transmembrane region" description="Helical" evidence="2">
    <location>
        <begin position="239"/>
        <end position="261"/>
    </location>
</feature>
<dbReference type="OrthoDB" id="10259513at2759"/>
<feature type="compositionally biased region" description="Acidic residues" evidence="1">
    <location>
        <begin position="32"/>
        <end position="42"/>
    </location>
</feature>
<keyword evidence="5" id="KW-1185">Reference proteome</keyword>
<dbReference type="Pfam" id="PF07950">
    <property type="entry name" value="MCP1_TM"/>
    <property type="match status" value="1"/>
</dbReference>
<dbReference type="Proteomes" id="UP000054516">
    <property type="component" value="Unassembled WGS sequence"/>
</dbReference>
<dbReference type="PANTHER" id="PTHR38409:SF1">
    <property type="entry name" value="MITOCHONDRIAL ADAPTER PROTEIN MCP1"/>
    <property type="match status" value="1"/>
</dbReference>
<dbReference type="EMBL" id="DF977477">
    <property type="protein sequence ID" value="GAP88025.1"/>
    <property type="molecule type" value="Genomic_DNA"/>
</dbReference>
<organism evidence="4">
    <name type="scientific">Rosellinia necatrix</name>
    <name type="common">White root-rot fungus</name>
    <dbReference type="NCBI Taxonomy" id="77044"/>
    <lineage>
        <taxon>Eukaryota</taxon>
        <taxon>Fungi</taxon>
        <taxon>Dikarya</taxon>
        <taxon>Ascomycota</taxon>
        <taxon>Pezizomycotina</taxon>
        <taxon>Sordariomycetes</taxon>
        <taxon>Xylariomycetidae</taxon>
        <taxon>Xylariales</taxon>
        <taxon>Xylariaceae</taxon>
        <taxon>Rosellinia</taxon>
    </lineage>
</organism>
<gene>
    <name evidence="4" type="ORF">SAMD00023353_3200690</name>
</gene>
<evidence type="ECO:0000259" key="3">
    <source>
        <dbReference type="Pfam" id="PF07950"/>
    </source>
</evidence>
<dbReference type="OMA" id="GWEAKGW"/>
<keyword evidence="2" id="KW-1133">Transmembrane helix</keyword>
<dbReference type="GO" id="GO:0055088">
    <property type="term" value="P:lipid homeostasis"/>
    <property type="evidence" value="ECO:0007669"/>
    <property type="project" value="InterPro"/>
</dbReference>
<dbReference type="GO" id="GO:0005741">
    <property type="term" value="C:mitochondrial outer membrane"/>
    <property type="evidence" value="ECO:0007669"/>
    <property type="project" value="TreeGrafter"/>
</dbReference>
<proteinExistence type="predicted"/>
<feature type="transmembrane region" description="Helical" evidence="2">
    <location>
        <begin position="82"/>
        <end position="102"/>
    </location>
</feature>
<reference evidence="4" key="1">
    <citation type="submission" date="2016-03" db="EMBL/GenBank/DDBJ databases">
        <title>Draft genome sequence of Rosellinia necatrix.</title>
        <authorList>
            <person name="Kanematsu S."/>
        </authorList>
    </citation>
    <scope>NUCLEOTIDE SEQUENCE [LARGE SCALE GENOMIC DNA]</scope>
    <source>
        <strain evidence="4">W97</strain>
    </source>
</reference>
<feature type="domain" description="Mitochondrial adapter protein MCP1 transmembrane" evidence="3">
    <location>
        <begin position="200"/>
        <end position="312"/>
    </location>
</feature>
<evidence type="ECO:0000313" key="5">
    <source>
        <dbReference type="Proteomes" id="UP000054516"/>
    </source>
</evidence>
<accession>A0A1W2TIL4</accession>
<name>A0A1W2TIL4_ROSNE</name>